<evidence type="ECO:0000259" key="5">
    <source>
        <dbReference type="PROSITE" id="PS51464"/>
    </source>
</evidence>
<dbReference type="Pfam" id="PF01380">
    <property type="entry name" value="SIS"/>
    <property type="match status" value="2"/>
</dbReference>
<dbReference type="RefSeq" id="WP_073182688.1">
    <property type="nucleotide sequence ID" value="NZ_FQXI01000001.1"/>
</dbReference>
<dbReference type="AlphaFoldDB" id="A0A1M5NS43"/>
<evidence type="ECO:0000256" key="1">
    <source>
        <dbReference type="ARBA" id="ARBA00001031"/>
    </source>
</evidence>
<dbReference type="PANTHER" id="PTHR10937">
    <property type="entry name" value="GLUCOSAMINE--FRUCTOSE-6-PHOSPHATE AMINOTRANSFERASE, ISOMERIZING"/>
    <property type="match status" value="1"/>
</dbReference>
<feature type="domain" description="SIS" evidence="5">
    <location>
        <begin position="223"/>
        <end position="364"/>
    </location>
</feature>
<keyword evidence="7" id="KW-1185">Reference proteome</keyword>
<dbReference type="InterPro" id="IPR046348">
    <property type="entry name" value="SIS_dom_sf"/>
</dbReference>
<evidence type="ECO:0000256" key="2">
    <source>
        <dbReference type="ARBA" id="ARBA00012916"/>
    </source>
</evidence>
<reference evidence="7" key="1">
    <citation type="submission" date="2016-11" db="EMBL/GenBank/DDBJ databases">
        <authorList>
            <person name="Varghese N."/>
            <person name="Submissions S."/>
        </authorList>
    </citation>
    <scope>NUCLEOTIDE SEQUENCE [LARGE SCALE GENOMIC DNA]</scope>
    <source>
        <strain evidence="7">DSM 21120</strain>
    </source>
</reference>
<dbReference type="GO" id="GO:0006002">
    <property type="term" value="P:fructose 6-phosphate metabolic process"/>
    <property type="evidence" value="ECO:0007669"/>
    <property type="project" value="TreeGrafter"/>
</dbReference>
<dbReference type="GO" id="GO:0004360">
    <property type="term" value="F:glutamine-fructose-6-phosphate transaminase (isomerizing) activity"/>
    <property type="evidence" value="ECO:0007669"/>
    <property type="project" value="UniProtKB-EC"/>
</dbReference>
<proteinExistence type="predicted"/>
<keyword evidence="6" id="KW-0032">Aminotransferase</keyword>
<evidence type="ECO:0000313" key="6">
    <source>
        <dbReference type="EMBL" id="SHG92396.1"/>
    </source>
</evidence>
<evidence type="ECO:0000256" key="4">
    <source>
        <dbReference type="ARBA" id="ARBA00022737"/>
    </source>
</evidence>
<dbReference type="InterPro" id="IPR035490">
    <property type="entry name" value="GlmS/FrlB_SIS"/>
</dbReference>
<dbReference type="InterPro" id="IPR035466">
    <property type="entry name" value="GlmS/AgaS_SIS"/>
</dbReference>
<dbReference type="EC" id="2.6.1.16" evidence="2"/>
<dbReference type="CDD" id="cd05009">
    <property type="entry name" value="SIS_GlmS_GlmD_2"/>
    <property type="match status" value="1"/>
</dbReference>
<name>A0A1M5NS43_9FIRM</name>
<sequence>MNENQTKKQSPDKNGFEHFMLKEIFEQPGVIKNIISNYADNKLFNSNNSFSKEELQNIDKIYIVACGTALHAGQSGKFAIEKFTKIPVLTDIASEFRYNNSFIDEKTLLIVISQSGETADTLGALEKGIKAKAKTLSITNVEDSTIAKTTDKSLYCNAGPEVSIASTKAYTAQVALIYLLSLDMAKKLKTIDDEDLSSILIELKKLPEKIEEILQNVDTIKNIANELKECQSMFYIGRGPDLITAKEGSLKLKETSYIHSEPFAAGELKHGTMALMDSSSKVIAVATQSNLSKKTATNVLELREKGVSVYSVGVEGDVLLEKNSNYTVFIPETLDVLSPILTVIPEQLIAYYTSLAKGIDVDHPRNLTKSVISE</sequence>
<evidence type="ECO:0000256" key="3">
    <source>
        <dbReference type="ARBA" id="ARBA00016090"/>
    </source>
</evidence>
<dbReference type="EMBL" id="FQXI01000001">
    <property type="protein sequence ID" value="SHG92396.1"/>
    <property type="molecule type" value="Genomic_DNA"/>
</dbReference>
<feature type="domain" description="SIS" evidence="5">
    <location>
        <begin position="51"/>
        <end position="190"/>
    </location>
</feature>
<dbReference type="CDD" id="cd05008">
    <property type="entry name" value="SIS_GlmS_GlmD_1"/>
    <property type="match status" value="1"/>
</dbReference>
<dbReference type="Gene3D" id="3.40.50.10490">
    <property type="entry name" value="Glucose-6-phosphate isomerase like protein, domain 1"/>
    <property type="match status" value="2"/>
</dbReference>
<accession>A0A1M5NS43</accession>
<keyword evidence="4" id="KW-0677">Repeat</keyword>
<dbReference type="GO" id="GO:0097367">
    <property type="term" value="F:carbohydrate derivative binding"/>
    <property type="evidence" value="ECO:0007669"/>
    <property type="project" value="InterPro"/>
</dbReference>
<dbReference type="Proteomes" id="UP000184032">
    <property type="component" value="Unassembled WGS sequence"/>
</dbReference>
<dbReference type="OrthoDB" id="106547at2"/>
<dbReference type="PANTHER" id="PTHR10937:SF0">
    <property type="entry name" value="GLUTAMINE--FRUCTOSE-6-PHOSPHATE TRANSAMINASE (ISOMERIZING)"/>
    <property type="match status" value="1"/>
</dbReference>
<dbReference type="SUPFAM" id="SSF53697">
    <property type="entry name" value="SIS domain"/>
    <property type="match status" value="1"/>
</dbReference>
<dbReference type="STRING" id="1120995.SAMN02745245_00050"/>
<protein>
    <recommendedName>
        <fullName evidence="3">Glutamine--fructose-6-phosphate aminotransferase [isomerizing]</fullName>
        <ecNumber evidence="2">2.6.1.16</ecNumber>
    </recommendedName>
</protein>
<dbReference type="GO" id="GO:0006487">
    <property type="term" value="P:protein N-linked glycosylation"/>
    <property type="evidence" value="ECO:0007669"/>
    <property type="project" value="TreeGrafter"/>
</dbReference>
<evidence type="ECO:0000313" key="7">
    <source>
        <dbReference type="Proteomes" id="UP000184032"/>
    </source>
</evidence>
<dbReference type="NCBIfam" id="NF001484">
    <property type="entry name" value="PRK00331.1"/>
    <property type="match status" value="1"/>
</dbReference>
<dbReference type="PROSITE" id="PS51464">
    <property type="entry name" value="SIS"/>
    <property type="match status" value="2"/>
</dbReference>
<dbReference type="GO" id="GO:0006047">
    <property type="term" value="P:UDP-N-acetylglucosamine metabolic process"/>
    <property type="evidence" value="ECO:0007669"/>
    <property type="project" value="TreeGrafter"/>
</dbReference>
<dbReference type="GO" id="GO:0005829">
    <property type="term" value="C:cytosol"/>
    <property type="evidence" value="ECO:0007669"/>
    <property type="project" value="TreeGrafter"/>
</dbReference>
<comment type="catalytic activity">
    <reaction evidence="1">
        <text>D-fructose 6-phosphate + L-glutamine = D-glucosamine 6-phosphate + L-glutamate</text>
        <dbReference type="Rhea" id="RHEA:13237"/>
        <dbReference type="ChEBI" id="CHEBI:29985"/>
        <dbReference type="ChEBI" id="CHEBI:58359"/>
        <dbReference type="ChEBI" id="CHEBI:58725"/>
        <dbReference type="ChEBI" id="CHEBI:61527"/>
        <dbReference type="EC" id="2.6.1.16"/>
    </reaction>
</comment>
<keyword evidence="6" id="KW-0808">Transferase</keyword>
<dbReference type="FunFam" id="3.40.50.10490:FF:000001">
    <property type="entry name" value="Glutamine--fructose-6-phosphate aminotransferase [isomerizing]"/>
    <property type="match status" value="1"/>
</dbReference>
<dbReference type="InterPro" id="IPR001347">
    <property type="entry name" value="SIS_dom"/>
</dbReference>
<organism evidence="6 7">
    <name type="scientific">Anaerosphaera aminiphila DSM 21120</name>
    <dbReference type="NCBI Taxonomy" id="1120995"/>
    <lineage>
        <taxon>Bacteria</taxon>
        <taxon>Bacillati</taxon>
        <taxon>Bacillota</taxon>
        <taxon>Tissierellia</taxon>
        <taxon>Tissierellales</taxon>
        <taxon>Peptoniphilaceae</taxon>
        <taxon>Anaerosphaera</taxon>
    </lineage>
</organism>
<gene>
    <name evidence="6" type="ORF">SAMN02745245_00050</name>
</gene>